<sequence>MLDVIGQRIRILRKKKKWNQKYLAEKAGISTNYLGAIERGIDKSVSYEILNNIAKVLGVTVGELERNLDLIKEDSEKRLLLAEHMDMLQKLDSESMKELISVTPALIESFKRLRSKR</sequence>
<feature type="domain" description="HTH cro/C1-type" evidence="2">
    <location>
        <begin position="9"/>
        <end position="64"/>
    </location>
</feature>
<dbReference type="PANTHER" id="PTHR46797">
    <property type="entry name" value="HTH-TYPE TRANSCRIPTIONAL REGULATOR"/>
    <property type="match status" value="1"/>
</dbReference>
<evidence type="ECO:0000259" key="2">
    <source>
        <dbReference type="PROSITE" id="PS50943"/>
    </source>
</evidence>
<dbReference type="EMBL" id="JBHUEK010000025">
    <property type="protein sequence ID" value="MFD1780154.1"/>
    <property type="molecule type" value="Genomic_DNA"/>
</dbReference>
<dbReference type="SUPFAM" id="SSF47413">
    <property type="entry name" value="lambda repressor-like DNA-binding domains"/>
    <property type="match status" value="1"/>
</dbReference>
<dbReference type="PROSITE" id="PS50943">
    <property type="entry name" value="HTH_CROC1"/>
    <property type="match status" value="1"/>
</dbReference>
<dbReference type="Proteomes" id="UP001597227">
    <property type="component" value="Unassembled WGS sequence"/>
</dbReference>
<dbReference type="InterPro" id="IPR050807">
    <property type="entry name" value="TransReg_Diox_bact_type"/>
</dbReference>
<dbReference type="Gene3D" id="1.10.260.40">
    <property type="entry name" value="lambda repressor-like DNA-binding domains"/>
    <property type="match status" value="1"/>
</dbReference>
<dbReference type="CDD" id="cd00093">
    <property type="entry name" value="HTH_XRE"/>
    <property type="match status" value="1"/>
</dbReference>
<name>A0ABW4MR79_9BACI</name>
<organism evidence="3 4">
    <name type="scientific">Fredinandcohnia salidurans</name>
    <dbReference type="NCBI Taxonomy" id="2595041"/>
    <lineage>
        <taxon>Bacteria</taxon>
        <taxon>Bacillati</taxon>
        <taxon>Bacillota</taxon>
        <taxon>Bacilli</taxon>
        <taxon>Bacillales</taxon>
        <taxon>Bacillaceae</taxon>
        <taxon>Fredinandcohnia</taxon>
    </lineage>
</organism>
<accession>A0ABW4MR79</accession>
<dbReference type="InterPro" id="IPR010982">
    <property type="entry name" value="Lambda_DNA-bd_dom_sf"/>
</dbReference>
<dbReference type="SMART" id="SM00530">
    <property type="entry name" value="HTH_XRE"/>
    <property type="match status" value="1"/>
</dbReference>
<keyword evidence="4" id="KW-1185">Reference proteome</keyword>
<dbReference type="RefSeq" id="WP_388039708.1">
    <property type="nucleotide sequence ID" value="NZ_JBHUEK010000025.1"/>
</dbReference>
<evidence type="ECO:0000256" key="1">
    <source>
        <dbReference type="ARBA" id="ARBA00023125"/>
    </source>
</evidence>
<dbReference type="InterPro" id="IPR001387">
    <property type="entry name" value="Cro/C1-type_HTH"/>
</dbReference>
<keyword evidence="1" id="KW-0238">DNA-binding</keyword>
<protein>
    <submittedName>
        <fullName evidence="3">Helix-turn-helix domain-containing protein</fullName>
    </submittedName>
</protein>
<evidence type="ECO:0000313" key="3">
    <source>
        <dbReference type="EMBL" id="MFD1780154.1"/>
    </source>
</evidence>
<dbReference type="Pfam" id="PF01381">
    <property type="entry name" value="HTH_3"/>
    <property type="match status" value="1"/>
</dbReference>
<comment type="caution">
    <text evidence="3">The sequence shown here is derived from an EMBL/GenBank/DDBJ whole genome shotgun (WGS) entry which is preliminary data.</text>
</comment>
<reference evidence="4" key="1">
    <citation type="journal article" date="2019" name="Int. J. Syst. Evol. Microbiol.">
        <title>The Global Catalogue of Microorganisms (GCM) 10K type strain sequencing project: providing services to taxonomists for standard genome sequencing and annotation.</title>
        <authorList>
            <consortium name="The Broad Institute Genomics Platform"/>
            <consortium name="The Broad Institute Genome Sequencing Center for Infectious Disease"/>
            <person name="Wu L."/>
            <person name="Ma J."/>
        </authorList>
    </citation>
    <scope>NUCLEOTIDE SEQUENCE [LARGE SCALE GENOMIC DNA]</scope>
    <source>
        <strain evidence="4">CCUG 15531</strain>
    </source>
</reference>
<dbReference type="PANTHER" id="PTHR46797:SF1">
    <property type="entry name" value="METHYLPHOSPHONATE SYNTHASE"/>
    <property type="match status" value="1"/>
</dbReference>
<gene>
    <name evidence="3" type="ORF">ACFSFW_15920</name>
</gene>
<proteinExistence type="predicted"/>
<evidence type="ECO:0000313" key="4">
    <source>
        <dbReference type="Proteomes" id="UP001597227"/>
    </source>
</evidence>